<dbReference type="Proteomes" id="UP000568751">
    <property type="component" value="Unassembled WGS sequence"/>
</dbReference>
<gene>
    <name evidence="2" type="ORF">H0A76_12630</name>
</gene>
<name>A0A853F909_9GAMM</name>
<dbReference type="EMBL" id="JACCHT010000006">
    <property type="protein sequence ID" value="NYT28620.1"/>
    <property type="molecule type" value="Genomic_DNA"/>
</dbReference>
<dbReference type="InterPro" id="IPR027417">
    <property type="entry name" value="P-loop_NTPase"/>
</dbReference>
<organism evidence="2 3">
    <name type="scientific">Candidatus Thiodubiliella endoseptemdiera</name>
    <dbReference type="NCBI Taxonomy" id="2738886"/>
    <lineage>
        <taxon>Bacteria</taxon>
        <taxon>Pseudomonadati</taxon>
        <taxon>Pseudomonadota</taxon>
        <taxon>Gammaproteobacteria</taxon>
        <taxon>Candidatus Pseudothioglobaceae</taxon>
        <taxon>Candidatus Thiodubiliella</taxon>
    </lineage>
</organism>
<dbReference type="InterPro" id="IPR002789">
    <property type="entry name" value="HerA_central"/>
</dbReference>
<dbReference type="Gene3D" id="3.40.50.300">
    <property type="entry name" value="P-loop containing nucleotide triphosphate hydrolases"/>
    <property type="match status" value="1"/>
</dbReference>
<evidence type="ECO:0000313" key="3">
    <source>
        <dbReference type="Proteomes" id="UP000568751"/>
    </source>
</evidence>
<reference evidence="2 3" key="1">
    <citation type="submission" date="2020-05" db="EMBL/GenBank/DDBJ databases">
        <title>Horizontal transmission and recombination maintain forever young bacterial symbiont genomes.</title>
        <authorList>
            <person name="Russell S.L."/>
            <person name="Pepper-Tunick E."/>
            <person name="Svedberg J."/>
            <person name="Byrne A."/>
            <person name="Ruelas Castillo J."/>
            <person name="Vollmers C."/>
            <person name="Beinart R.A."/>
            <person name="Corbett-Detig R."/>
        </authorList>
    </citation>
    <scope>NUCLEOTIDE SEQUENCE [LARGE SCALE GENOMIC DNA]</scope>
    <source>
        <strain evidence="2">455</strain>
    </source>
</reference>
<dbReference type="AlphaFoldDB" id="A0A853F909"/>
<feature type="domain" description="Helicase HerA central" evidence="1">
    <location>
        <begin position="2"/>
        <end position="39"/>
    </location>
</feature>
<evidence type="ECO:0000259" key="1">
    <source>
        <dbReference type="Pfam" id="PF01935"/>
    </source>
</evidence>
<dbReference type="SUPFAM" id="SSF52540">
    <property type="entry name" value="P-loop containing nucleoside triphosphate hydrolases"/>
    <property type="match status" value="1"/>
</dbReference>
<proteinExistence type="predicted"/>
<comment type="caution">
    <text evidence="2">The sequence shown here is derived from an EMBL/GenBank/DDBJ whole genome shotgun (WGS) entry which is preliminary data.</text>
</comment>
<protein>
    <submittedName>
        <fullName evidence="2">DUF87 domain-containing protein</fullName>
    </submittedName>
</protein>
<evidence type="ECO:0000313" key="2">
    <source>
        <dbReference type="EMBL" id="NYT28620.1"/>
    </source>
</evidence>
<accession>A0A853F909</accession>
<sequence length="46" mass="5232">MSLGINKLFASHIGIFGNTGSGKSYTLAKIYRQLFEKYKDNTNFTR</sequence>
<dbReference type="Pfam" id="PF01935">
    <property type="entry name" value="DUF87"/>
    <property type="match status" value="1"/>
</dbReference>